<keyword evidence="2" id="KW-0378">Hydrolase</keyword>
<proteinExistence type="predicted"/>
<dbReference type="RefSeq" id="WP_024362380.1">
    <property type="nucleotide sequence ID" value="NZ_BJNS01000041.1"/>
</dbReference>
<feature type="domain" description="Metallo-beta-lactamase" evidence="1">
    <location>
        <begin position="14"/>
        <end position="188"/>
    </location>
</feature>
<dbReference type="Pfam" id="PF00753">
    <property type="entry name" value="Lactamase_B"/>
    <property type="match status" value="1"/>
</dbReference>
<dbReference type="Proteomes" id="UP000238825">
    <property type="component" value="Chromosome"/>
</dbReference>
<reference evidence="3 5" key="2">
    <citation type="submission" date="2018-06" db="EMBL/GenBank/DDBJ databases">
        <authorList>
            <consortium name="Pathogen Informatics"/>
            <person name="Doyle S."/>
        </authorList>
    </citation>
    <scope>NUCLEOTIDE SEQUENCE [LARGE SCALE GENOMIC DNA]</scope>
    <source>
        <strain evidence="3 5">NCTC10338</strain>
    </source>
</reference>
<dbReference type="GeneID" id="48277677"/>
<dbReference type="Gene3D" id="3.60.15.10">
    <property type="entry name" value="Ribonuclease Z/Hydroxyacylglutathione hydrolase-like"/>
    <property type="match status" value="2"/>
</dbReference>
<reference evidence="2 4" key="1">
    <citation type="submission" date="2017-03" db="EMBL/GenBank/DDBJ databases">
        <title>The whole genome sequencing and assembly of Lysinibacillus sphaericus DSM 28T strain.</title>
        <authorList>
            <person name="Lee Y.-J."/>
            <person name="Yi H."/>
            <person name="Bahn Y.-S."/>
            <person name="Kim J.F."/>
            <person name="Lee D.-W."/>
        </authorList>
    </citation>
    <scope>NUCLEOTIDE SEQUENCE [LARGE SCALE GENOMIC DNA]</scope>
    <source>
        <strain evidence="2 4">DSM 28</strain>
    </source>
</reference>
<dbReference type="InterPro" id="IPR001279">
    <property type="entry name" value="Metallo-B-lactamas"/>
</dbReference>
<evidence type="ECO:0000259" key="1">
    <source>
        <dbReference type="SMART" id="SM00849"/>
    </source>
</evidence>
<dbReference type="GO" id="GO:0016787">
    <property type="term" value="F:hydrolase activity"/>
    <property type="evidence" value="ECO:0007669"/>
    <property type="project" value="UniProtKB-KW"/>
</dbReference>
<evidence type="ECO:0000313" key="2">
    <source>
        <dbReference type="EMBL" id="AVK97646.1"/>
    </source>
</evidence>
<evidence type="ECO:0000313" key="5">
    <source>
        <dbReference type="Proteomes" id="UP000255295"/>
    </source>
</evidence>
<accession>A0A2S0K2S7</accession>
<organism evidence="2 4">
    <name type="scientific">Lysinibacillus sphaericus</name>
    <name type="common">Bacillus sphaericus</name>
    <dbReference type="NCBI Taxonomy" id="1421"/>
    <lineage>
        <taxon>Bacteria</taxon>
        <taxon>Bacillati</taxon>
        <taxon>Bacillota</taxon>
        <taxon>Bacilli</taxon>
        <taxon>Bacillales</taxon>
        <taxon>Bacillaceae</taxon>
        <taxon>Lysinibacillus</taxon>
    </lineage>
</organism>
<dbReference type="EMBL" id="UFSZ01000001">
    <property type="protein sequence ID" value="SUV16436.1"/>
    <property type="molecule type" value="Genomic_DNA"/>
</dbReference>
<evidence type="ECO:0000313" key="4">
    <source>
        <dbReference type="Proteomes" id="UP000238825"/>
    </source>
</evidence>
<dbReference type="EC" id="3.1.-.-" evidence="3"/>
<dbReference type="GO" id="GO:0004521">
    <property type="term" value="F:RNA endonuclease activity"/>
    <property type="evidence" value="ECO:0007669"/>
    <property type="project" value="TreeGrafter"/>
</dbReference>
<name>A0A2S0K2S7_LYSSH</name>
<dbReference type="SMART" id="SM00849">
    <property type="entry name" value="Lactamase_B"/>
    <property type="match status" value="1"/>
</dbReference>
<dbReference type="EMBL" id="CP019980">
    <property type="protein sequence ID" value="AVK97646.1"/>
    <property type="molecule type" value="Genomic_DNA"/>
</dbReference>
<gene>
    <name evidence="2" type="ORF">LS41612_15860</name>
    <name evidence="3" type="ORF">NCTC10338_01515</name>
</gene>
<dbReference type="SUPFAM" id="SSF56281">
    <property type="entry name" value="Metallo-hydrolase/oxidoreductase"/>
    <property type="match status" value="1"/>
</dbReference>
<dbReference type="PANTHER" id="PTHR11203:SF37">
    <property type="entry name" value="INTEGRATOR COMPLEX SUBUNIT 11"/>
    <property type="match status" value="1"/>
</dbReference>
<dbReference type="PANTHER" id="PTHR11203">
    <property type="entry name" value="CLEAVAGE AND POLYADENYLATION SPECIFICITY FACTOR FAMILY MEMBER"/>
    <property type="match status" value="1"/>
</dbReference>
<dbReference type="InterPro" id="IPR050698">
    <property type="entry name" value="MBL"/>
</dbReference>
<dbReference type="Proteomes" id="UP000255295">
    <property type="component" value="Unassembled WGS sequence"/>
</dbReference>
<dbReference type="InterPro" id="IPR036866">
    <property type="entry name" value="RibonucZ/Hydroxyglut_hydro"/>
</dbReference>
<sequence length="363" mass="41221">MLNVEILGGVGEYGRNCFYLEKDGRAILLDCGVMNNREKTMPTLTPAHVAKLDAVFISHSHIDHVGALPLLEQWGYNGQLIMSEMTAKQLKHAYPNIQTFSPESIGYWLHINQHLSFQWGFSGHLIGSVWYSIRFLGEVIFFSGDYVLDSYLLKANLPYEDCGKYNVAFIDSGHVEKTIKNEEVLQQIVEFICTNASRPIIFPSSFSGKTADIAIYLFAHSTRKVCIDHQLFPLFEDYYAAPENVVPTPILPLFRSECLQEKTVEENAIYFVPEREEATISQLLKNSPSAIVIFTGYLNKASYTQPLAPQQVKQFFYKTHPDYEDIIALSKHINAEKTIYFHSHFTNEETTLLTLIGKEADIG</sequence>
<evidence type="ECO:0000313" key="3">
    <source>
        <dbReference type="EMBL" id="SUV16436.1"/>
    </source>
</evidence>
<protein>
    <submittedName>
        <fullName evidence="3">Zinc-dependent hydrolase</fullName>
        <ecNumber evidence="3">3.1.-.-</ecNumber>
    </submittedName>
    <submittedName>
        <fullName evidence="2">Zn-dependent hydrolase</fullName>
    </submittedName>
</protein>
<dbReference type="AlphaFoldDB" id="A0A2S0K2S7"/>